<feature type="non-terminal residue" evidence="2">
    <location>
        <position position="1"/>
    </location>
</feature>
<dbReference type="AlphaFoldDB" id="A0A1X6NJN2"/>
<evidence type="ECO:0000313" key="3">
    <source>
        <dbReference type="Proteomes" id="UP000218209"/>
    </source>
</evidence>
<name>A0A1X6NJN2_PORUM</name>
<keyword evidence="3" id="KW-1185">Reference proteome</keyword>
<proteinExistence type="predicted"/>
<evidence type="ECO:0000313" key="2">
    <source>
        <dbReference type="EMBL" id="OSX68686.1"/>
    </source>
</evidence>
<dbReference type="EMBL" id="KV920203">
    <property type="protein sequence ID" value="OSX68686.1"/>
    <property type="molecule type" value="Genomic_DNA"/>
</dbReference>
<sequence length="347" mass="33769">SAAAAAADLHAASRPNYYHHPGVITAPLVHGGSGGHASPSALPVVVLPAEADLPVVVLPAASDPPAVVLPAESDDPAVVLPDATGAPGAVVLPDKTATPRPKPSTAPVPTALPTAEEELPEETAAPRPTACVPAVRNGVLCPCANGRLNCAAATATPAPVIDVDTIDVSDGSGADKKGDTGGSAPAVPRPTACVPAVRNGVTCPCAGGRLNCAAATVAPSATPVPTATATAAPTAAAAVQTAAPTAAVVVKTAPPTAAVVVKTAPPTASADVCIACDAPVAVTTHVPCVKKRLVFGCASSHWFVGHGAGAAQGVRTHGCARCVTVQATCAETKMVDTCTEVPCAALQ</sequence>
<feature type="region of interest" description="Disordered" evidence="1">
    <location>
        <begin position="86"/>
        <end position="124"/>
    </location>
</feature>
<evidence type="ECO:0000256" key="1">
    <source>
        <dbReference type="SAM" id="MobiDB-lite"/>
    </source>
</evidence>
<dbReference type="Proteomes" id="UP000218209">
    <property type="component" value="Unassembled WGS sequence"/>
</dbReference>
<protein>
    <submittedName>
        <fullName evidence="2">Uncharacterized protein</fullName>
    </submittedName>
</protein>
<organism evidence="2 3">
    <name type="scientific">Porphyra umbilicalis</name>
    <name type="common">Purple laver</name>
    <name type="synonym">Red alga</name>
    <dbReference type="NCBI Taxonomy" id="2786"/>
    <lineage>
        <taxon>Eukaryota</taxon>
        <taxon>Rhodophyta</taxon>
        <taxon>Bangiophyceae</taxon>
        <taxon>Bangiales</taxon>
        <taxon>Bangiaceae</taxon>
        <taxon>Porphyra</taxon>
    </lineage>
</organism>
<accession>A0A1X6NJN2</accession>
<reference evidence="2 3" key="1">
    <citation type="submission" date="2017-03" db="EMBL/GenBank/DDBJ databases">
        <title>WGS assembly of Porphyra umbilicalis.</title>
        <authorList>
            <person name="Brawley S.H."/>
            <person name="Blouin N.A."/>
            <person name="Ficko-Blean E."/>
            <person name="Wheeler G.L."/>
            <person name="Lohr M."/>
            <person name="Goodson H.V."/>
            <person name="Jenkins J.W."/>
            <person name="Blaby-Haas C.E."/>
            <person name="Helliwell K.E."/>
            <person name="Chan C."/>
            <person name="Marriage T."/>
            <person name="Bhattacharya D."/>
            <person name="Klein A.S."/>
            <person name="Badis Y."/>
            <person name="Brodie J."/>
            <person name="Cao Y."/>
            <person name="Collen J."/>
            <person name="Dittami S.M."/>
            <person name="Gachon C.M."/>
            <person name="Green B.R."/>
            <person name="Karpowicz S."/>
            <person name="Kim J.W."/>
            <person name="Kudahl U."/>
            <person name="Lin S."/>
            <person name="Michel G."/>
            <person name="Mittag M."/>
            <person name="Olson B.J."/>
            <person name="Pangilinan J."/>
            <person name="Peng Y."/>
            <person name="Qiu H."/>
            <person name="Shu S."/>
            <person name="Singer J.T."/>
            <person name="Smith A.G."/>
            <person name="Sprecher B.N."/>
            <person name="Wagner V."/>
            <person name="Wang W."/>
            <person name="Wang Z.-Y."/>
            <person name="Yan J."/>
            <person name="Yarish C."/>
            <person name="Zoeuner-Riek S."/>
            <person name="Zhuang Y."/>
            <person name="Zou Y."/>
            <person name="Lindquist E.A."/>
            <person name="Grimwood J."/>
            <person name="Barry K."/>
            <person name="Rokhsar D.S."/>
            <person name="Schmutz J."/>
            <person name="Stiller J.W."/>
            <person name="Grossman A.R."/>
            <person name="Prochnik S.E."/>
        </authorList>
    </citation>
    <scope>NUCLEOTIDE SEQUENCE [LARGE SCALE GENOMIC DNA]</scope>
    <source>
        <strain evidence="2">4086291</strain>
    </source>
</reference>
<gene>
    <name evidence="2" type="ORF">BU14_2393s0002</name>
</gene>